<dbReference type="AlphaFoldDB" id="A0A8E6B7K2"/>
<evidence type="ECO:0000256" key="1">
    <source>
        <dbReference type="ARBA" id="ARBA00009219"/>
    </source>
</evidence>
<evidence type="ECO:0000256" key="2">
    <source>
        <dbReference type="ARBA" id="ARBA00023002"/>
    </source>
</evidence>
<evidence type="ECO:0000313" key="5">
    <source>
        <dbReference type="Proteomes" id="UP000676194"/>
    </source>
</evidence>
<evidence type="ECO:0000259" key="3">
    <source>
        <dbReference type="Pfam" id="PF01073"/>
    </source>
</evidence>
<dbReference type="Gene3D" id="3.40.50.720">
    <property type="entry name" value="NAD(P)-binding Rossmann-like Domain"/>
    <property type="match status" value="1"/>
</dbReference>
<dbReference type="Proteomes" id="UP000676194">
    <property type="component" value="Chromosome"/>
</dbReference>
<proteinExistence type="inferred from homology"/>
<keyword evidence="2" id="KW-0560">Oxidoreductase</keyword>
<reference evidence="4" key="1">
    <citation type="submission" date="2021-05" db="EMBL/GenBank/DDBJ databases">
        <title>Complete genome sequence of the cellulolytic planctomycete Telmatocola sphagniphila SP2T and characterization of the first cellulase from planctomycetes.</title>
        <authorList>
            <person name="Rakitin A.L."/>
            <person name="Beletsky A.V."/>
            <person name="Naumoff D.G."/>
            <person name="Kulichevskaya I.S."/>
            <person name="Mardanov A.V."/>
            <person name="Ravin N.V."/>
            <person name="Dedysh S.N."/>
        </authorList>
    </citation>
    <scope>NUCLEOTIDE SEQUENCE</scope>
    <source>
        <strain evidence="4">SP2T</strain>
    </source>
</reference>
<dbReference type="SUPFAM" id="SSF51735">
    <property type="entry name" value="NAD(P)-binding Rossmann-fold domains"/>
    <property type="match status" value="1"/>
</dbReference>
<dbReference type="KEGG" id="tsph:KIH39_05435"/>
<protein>
    <submittedName>
        <fullName evidence="4">NAD-dependent epimerase/dehydratase family protein</fullName>
    </submittedName>
</protein>
<dbReference type="PANTHER" id="PTHR43245:SF51">
    <property type="entry name" value="SHORT CHAIN DEHYDROGENASE_REDUCTASE FAMILY 42E, MEMBER 2"/>
    <property type="match status" value="1"/>
</dbReference>
<dbReference type="InterPro" id="IPR050177">
    <property type="entry name" value="Lipid_A_modif_metabolic_enz"/>
</dbReference>
<dbReference type="RefSeq" id="WP_213498247.1">
    <property type="nucleotide sequence ID" value="NZ_CP074694.1"/>
</dbReference>
<dbReference type="GO" id="GO:0016616">
    <property type="term" value="F:oxidoreductase activity, acting on the CH-OH group of donors, NAD or NADP as acceptor"/>
    <property type="evidence" value="ECO:0007669"/>
    <property type="project" value="InterPro"/>
</dbReference>
<dbReference type="PANTHER" id="PTHR43245">
    <property type="entry name" value="BIFUNCTIONAL POLYMYXIN RESISTANCE PROTEIN ARNA"/>
    <property type="match status" value="1"/>
</dbReference>
<dbReference type="InterPro" id="IPR002225">
    <property type="entry name" value="3Beta_OHSteriod_DH/Estase"/>
</dbReference>
<name>A0A8E6B7K2_9BACT</name>
<evidence type="ECO:0000313" key="4">
    <source>
        <dbReference type="EMBL" id="QVL33357.1"/>
    </source>
</evidence>
<comment type="similarity">
    <text evidence="1">Belongs to the 3-beta-HSD family.</text>
</comment>
<dbReference type="InterPro" id="IPR036291">
    <property type="entry name" value="NAD(P)-bd_dom_sf"/>
</dbReference>
<dbReference type="EMBL" id="CP074694">
    <property type="protein sequence ID" value="QVL33357.1"/>
    <property type="molecule type" value="Genomic_DNA"/>
</dbReference>
<dbReference type="GO" id="GO:0006694">
    <property type="term" value="P:steroid biosynthetic process"/>
    <property type="evidence" value="ECO:0007669"/>
    <property type="project" value="InterPro"/>
</dbReference>
<accession>A0A8E6B7K2</accession>
<organism evidence="4 5">
    <name type="scientific">Telmatocola sphagniphila</name>
    <dbReference type="NCBI Taxonomy" id="1123043"/>
    <lineage>
        <taxon>Bacteria</taxon>
        <taxon>Pseudomonadati</taxon>
        <taxon>Planctomycetota</taxon>
        <taxon>Planctomycetia</taxon>
        <taxon>Gemmatales</taxon>
        <taxon>Gemmataceae</taxon>
    </lineage>
</organism>
<feature type="domain" description="3-beta hydroxysteroid dehydrogenase/isomerase" evidence="3">
    <location>
        <begin position="5"/>
        <end position="248"/>
    </location>
</feature>
<keyword evidence="5" id="KW-1185">Reference proteome</keyword>
<gene>
    <name evidence="4" type="ORF">KIH39_05435</name>
</gene>
<dbReference type="Pfam" id="PF01073">
    <property type="entry name" value="3Beta_HSD"/>
    <property type="match status" value="1"/>
</dbReference>
<sequence length="332" mass="36391">MKTALVTGGGGFLGRSIVRLLIDRGYHVRSFSRTNSGHIQSPSVEICLGDLVDPEAIERAGHGCDVIYHVAAKAGIWGSYRDYFSANVIGTRHVLSACRKNQVRRLVYTSTPSVVYPGGDLEEVNESIPYPRRFEAPYAETKAIAEQEVLAANYGDLSTVALRPHLIWGPGDPHLIPRIVTRARKGKLACIGSGNNKVDVIFVENAALAHILAGESLASASPQAGKAYFLSQGEPVKLWDFINQILAIYNVPPVTRRIPTSVAYSIGWMMEGLYRLFPILGEPPMTRFVARNLSTAHWFDISAAKRDFGYSPMISTAEGLERLRESLATHPS</sequence>